<dbReference type="Gene3D" id="1.25.40.180">
    <property type="match status" value="2"/>
</dbReference>
<evidence type="ECO:0000256" key="2">
    <source>
        <dbReference type="SAM" id="MobiDB-lite"/>
    </source>
</evidence>
<evidence type="ECO:0000256" key="1">
    <source>
        <dbReference type="SAM" id="Coils"/>
    </source>
</evidence>
<dbReference type="OrthoDB" id="514777at2759"/>
<dbReference type="InterPro" id="IPR016024">
    <property type="entry name" value="ARM-type_fold"/>
</dbReference>
<sequence length="735" mass="83998">MDHQTMSNVPPRIGSAPLSHPQQPFQRVPNRTLGGFRGCPPRPGGDRPPSLPPSQSNFFDRAAPPQPTGPPASSNPADRIYDIAEFVKFQHTKEAPPKGVLEFVKELWKEMPENKDSRPEHILSRESLFRGESIPSKVMKERKLHNEVLGILGRVGEGNLQAMKKELTNLPIRQSTDKEIQEVIQVIFNKSIQPEDSIFVPYYVKLVVALINDIGEGEPAGRLIRNAIIRQCQSTFENSEEAQAQLEREIAKLPEEEAEQRRLIFAGKQKANINFLGLLFTHGLVREKVVLHVLEWLLYGTERKRRFPADYELIHFMNLLLTCGKSFSKEGQEFVPKFRAVMEELMHTHPQRRMQFLLLNTVETIDNNWEPPFGAKAASSHDNDNERRHEAPQPPRNKLVLAPPMNPIPSRDGFWAAMDKFFVTSSAEEVLTLLADIPEETRIVYCTSVIHRYMTTTRCVQQRARLGELFEELANKRVLPVEDVRKALFNHLRDAVREDLFTDVPRYFSNWAVVVKGGRDVFPPSLHTEFLNLLVDNGASRETLVDMVREVHKLQSETPGAVETDARSRFRVLPALLRYTPPLLSGDAADDSEDILKQLSEYDSDVDYFYHFCEQVDSRDVFMCTNSLGKTPHLAFSMISAIFTFVRFDVEALCREYKEAVKKLVNTKQLHLLLEEVYVTWRALDRTPENSFLLFVKALRSLNATRDQLDKFKTLLTKNYGTAGKKDAAMLDKLK</sequence>
<dbReference type="GO" id="GO:0016281">
    <property type="term" value="C:eukaryotic translation initiation factor 4F complex"/>
    <property type="evidence" value="ECO:0007669"/>
    <property type="project" value="TreeGrafter"/>
</dbReference>
<dbReference type="InterPro" id="IPR003890">
    <property type="entry name" value="MIF4G-like_typ-3"/>
</dbReference>
<keyword evidence="4" id="KW-0396">Initiation factor</keyword>
<dbReference type="SUPFAM" id="SSF48371">
    <property type="entry name" value="ARM repeat"/>
    <property type="match status" value="1"/>
</dbReference>
<proteinExistence type="predicted"/>
<dbReference type="RefSeq" id="XP_029232390.1">
    <property type="nucleotide sequence ID" value="XM_029367498.1"/>
</dbReference>
<gene>
    <name evidence="4" type="ORF">Tco025E_00558</name>
</gene>
<keyword evidence="1" id="KW-0175">Coiled coil</keyword>
<reference evidence="4 5" key="1">
    <citation type="journal article" date="2018" name="BMC Genomics">
        <title>Genomic comparison of Trypanosoma conorhini and Trypanosoma rangeli to Trypanosoma cruzi strains of high and low virulence.</title>
        <authorList>
            <person name="Bradwell K.R."/>
            <person name="Koparde V.N."/>
            <person name="Matveyev A.V."/>
            <person name="Serrano M.G."/>
            <person name="Alves J.M."/>
            <person name="Parikh H."/>
            <person name="Huang B."/>
            <person name="Lee V."/>
            <person name="Espinosa-Alvarez O."/>
            <person name="Ortiz P.A."/>
            <person name="Costa-Martins A.G."/>
            <person name="Teixeira M.M."/>
            <person name="Buck G.A."/>
        </authorList>
    </citation>
    <scope>NUCLEOTIDE SEQUENCE [LARGE SCALE GENOMIC DNA]</scope>
    <source>
        <strain evidence="4 5">025E</strain>
    </source>
</reference>
<dbReference type="Pfam" id="PF02854">
    <property type="entry name" value="MIF4G"/>
    <property type="match status" value="1"/>
</dbReference>
<dbReference type="Proteomes" id="UP000284403">
    <property type="component" value="Unassembled WGS sequence"/>
</dbReference>
<feature type="domain" description="MIF4G" evidence="3">
    <location>
        <begin position="145"/>
        <end position="368"/>
    </location>
</feature>
<name>A0A3R7NUB4_9TRYP</name>
<dbReference type="AlphaFoldDB" id="A0A3R7NUB4"/>
<dbReference type="SMART" id="SM00543">
    <property type="entry name" value="MIF4G"/>
    <property type="match status" value="1"/>
</dbReference>
<dbReference type="PANTHER" id="PTHR23253">
    <property type="entry name" value="EUKARYOTIC TRANSLATION INITIATION FACTOR 4 GAMMA"/>
    <property type="match status" value="1"/>
</dbReference>
<dbReference type="EMBL" id="MKKU01000013">
    <property type="protein sequence ID" value="RNF27184.1"/>
    <property type="molecule type" value="Genomic_DNA"/>
</dbReference>
<protein>
    <submittedName>
        <fullName evidence="4">Putative eukaryotic translation initiation factor 4 gamma</fullName>
    </submittedName>
</protein>
<dbReference type="GO" id="GO:0003729">
    <property type="term" value="F:mRNA binding"/>
    <property type="evidence" value="ECO:0007669"/>
    <property type="project" value="TreeGrafter"/>
</dbReference>
<keyword evidence="4" id="KW-0648">Protein biosynthesis</keyword>
<evidence type="ECO:0000313" key="4">
    <source>
        <dbReference type="EMBL" id="RNF27184.1"/>
    </source>
</evidence>
<dbReference type="GO" id="GO:0003743">
    <property type="term" value="F:translation initiation factor activity"/>
    <property type="evidence" value="ECO:0007669"/>
    <property type="project" value="UniProtKB-KW"/>
</dbReference>
<keyword evidence="5" id="KW-1185">Reference proteome</keyword>
<organism evidence="4 5">
    <name type="scientific">Trypanosoma conorhini</name>
    <dbReference type="NCBI Taxonomy" id="83891"/>
    <lineage>
        <taxon>Eukaryota</taxon>
        <taxon>Discoba</taxon>
        <taxon>Euglenozoa</taxon>
        <taxon>Kinetoplastea</taxon>
        <taxon>Metakinetoplastina</taxon>
        <taxon>Trypanosomatida</taxon>
        <taxon>Trypanosomatidae</taxon>
        <taxon>Trypanosoma</taxon>
    </lineage>
</organism>
<feature type="region of interest" description="Disordered" evidence="2">
    <location>
        <begin position="1"/>
        <end position="77"/>
    </location>
</feature>
<evidence type="ECO:0000313" key="5">
    <source>
        <dbReference type="Proteomes" id="UP000284403"/>
    </source>
</evidence>
<accession>A0A3R7NUB4</accession>
<evidence type="ECO:0000259" key="3">
    <source>
        <dbReference type="SMART" id="SM00543"/>
    </source>
</evidence>
<dbReference type="PANTHER" id="PTHR23253:SF27">
    <property type="entry name" value="MIF4G DOMAIN-CONTAINING PROTEIN"/>
    <property type="match status" value="1"/>
</dbReference>
<feature type="compositionally biased region" description="Basic and acidic residues" evidence="2">
    <location>
        <begin position="379"/>
        <end position="391"/>
    </location>
</feature>
<feature type="coiled-coil region" evidence="1">
    <location>
        <begin position="229"/>
        <end position="259"/>
    </location>
</feature>
<dbReference type="GeneID" id="40314169"/>
<feature type="region of interest" description="Disordered" evidence="2">
    <location>
        <begin position="373"/>
        <end position="403"/>
    </location>
</feature>
<comment type="caution">
    <text evidence="4">The sequence shown here is derived from an EMBL/GenBank/DDBJ whole genome shotgun (WGS) entry which is preliminary data.</text>
</comment>